<keyword evidence="11" id="KW-1185">Reference proteome</keyword>
<feature type="transmembrane region" description="Helical" evidence="9">
    <location>
        <begin position="65"/>
        <end position="84"/>
    </location>
</feature>
<evidence type="ECO:0000256" key="2">
    <source>
        <dbReference type="ARBA" id="ARBA00007935"/>
    </source>
</evidence>
<keyword evidence="6 9" id="KW-1133">Transmembrane helix</keyword>
<comment type="similarity">
    <text evidence="2">Belongs to the binding-protein-dependent transport system permease family. FecCD subfamily.</text>
</comment>
<evidence type="ECO:0000256" key="4">
    <source>
        <dbReference type="ARBA" id="ARBA00022475"/>
    </source>
</evidence>
<evidence type="ECO:0000256" key="5">
    <source>
        <dbReference type="ARBA" id="ARBA00022692"/>
    </source>
</evidence>
<evidence type="ECO:0000256" key="7">
    <source>
        <dbReference type="ARBA" id="ARBA00023136"/>
    </source>
</evidence>
<protein>
    <submittedName>
        <fullName evidence="10">Iron chelate uptake ABC transporter family permease subunit</fullName>
    </submittedName>
</protein>
<dbReference type="InterPro" id="IPR000522">
    <property type="entry name" value="ABC_transptr_permease_BtuC"/>
</dbReference>
<accession>A0A940XLX1</accession>
<evidence type="ECO:0000256" key="9">
    <source>
        <dbReference type="SAM" id="Phobius"/>
    </source>
</evidence>
<sequence>MVAAVVPTGSPAAGPVSFAAPTAPRPARCLTRAPGPNLLPSPCRGAAPLVTADRISQRAFGAERLPAGVVTGVLGGACLLWLLVTGRRAGRI</sequence>
<name>A0A940XLX1_9ACTN</name>
<keyword evidence="3" id="KW-0813">Transport</keyword>
<dbReference type="EMBL" id="JAGPNL010000008">
    <property type="protein sequence ID" value="MBQ0829942.1"/>
    <property type="molecule type" value="Genomic_DNA"/>
</dbReference>
<dbReference type="GO" id="GO:0022857">
    <property type="term" value="F:transmembrane transporter activity"/>
    <property type="evidence" value="ECO:0007669"/>
    <property type="project" value="InterPro"/>
</dbReference>
<evidence type="ECO:0000256" key="3">
    <source>
        <dbReference type="ARBA" id="ARBA00022448"/>
    </source>
</evidence>
<keyword evidence="4" id="KW-1003">Cell membrane</keyword>
<evidence type="ECO:0000256" key="6">
    <source>
        <dbReference type="ARBA" id="ARBA00022989"/>
    </source>
</evidence>
<dbReference type="SUPFAM" id="SSF81345">
    <property type="entry name" value="ABC transporter involved in vitamin B12 uptake, BtuC"/>
    <property type="match status" value="1"/>
</dbReference>
<feature type="region of interest" description="Disordered" evidence="8">
    <location>
        <begin position="1"/>
        <end position="22"/>
    </location>
</feature>
<proteinExistence type="inferred from homology"/>
<dbReference type="Pfam" id="PF01032">
    <property type="entry name" value="FecCD"/>
    <property type="match status" value="1"/>
</dbReference>
<reference evidence="10" key="1">
    <citation type="submission" date="2021-04" db="EMBL/GenBank/DDBJ databases">
        <title>Genome seq and assembly of Streptomyces sp. RG38.</title>
        <authorList>
            <person name="Chhetri G."/>
        </authorList>
    </citation>
    <scope>NUCLEOTIDE SEQUENCE</scope>
    <source>
        <strain evidence="10">RG38</strain>
    </source>
</reference>
<keyword evidence="5 9" id="KW-0812">Transmembrane</keyword>
<evidence type="ECO:0000313" key="11">
    <source>
        <dbReference type="Proteomes" id="UP000677875"/>
    </source>
</evidence>
<comment type="subcellular location">
    <subcellularLocation>
        <location evidence="1">Cell membrane</location>
        <topology evidence="1">Multi-pass membrane protein</topology>
    </subcellularLocation>
</comment>
<dbReference type="AlphaFoldDB" id="A0A940XLX1"/>
<comment type="caution">
    <text evidence="10">The sequence shown here is derived from an EMBL/GenBank/DDBJ whole genome shotgun (WGS) entry which is preliminary data.</text>
</comment>
<dbReference type="Proteomes" id="UP000677875">
    <property type="component" value="Unassembled WGS sequence"/>
</dbReference>
<dbReference type="InterPro" id="IPR037294">
    <property type="entry name" value="ABC_BtuC-like"/>
</dbReference>
<evidence type="ECO:0000313" key="10">
    <source>
        <dbReference type="EMBL" id="MBQ0829942.1"/>
    </source>
</evidence>
<gene>
    <name evidence="10" type="ORF">J5Y05_26140</name>
</gene>
<dbReference type="GO" id="GO:0005886">
    <property type="term" value="C:plasma membrane"/>
    <property type="evidence" value="ECO:0007669"/>
    <property type="project" value="UniProtKB-SubCell"/>
</dbReference>
<evidence type="ECO:0000256" key="8">
    <source>
        <dbReference type="SAM" id="MobiDB-lite"/>
    </source>
</evidence>
<evidence type="ECO:0000256" key="1">
    <source>
        <dbReference type="ARBA" id="ARBA00004651"/>
    </source>
</evidence>
<keyword evidence="7 9" id="KW-0472">Membrane</keyword>
<organism evidence="10 11">
    <name type="scientific">Streptomyces tagetis</name>
    <dbReference type="NCBI Taxonomy" id="2820809"/>
    <lineage>
        <taxon>Bacteria</taxon>
        <taxon>Bacillati</taxon>
        <taxon>Actinomycetota</taxon>
        <taxon>Actinomycetes</taxon>
        <taxon>Kitasatosporales</taxon>
        <taxon>Streptomycetaceae</taxon>
        <taxon>Streptomyces</taxon>
    </lineage>
</organism>
<dbReference type="Gene3D" id="1.10.3470.10">
    <property type="entry name" value="ABC transporter involved in vitamin B12 uptake, BtuC"/>
    <property type="match status" value="1"/>
</dbReference>